<comment type="caution">
    <text evidence="1">The sequence shown here is derived from an EMBL/GenBank/DDBJ whole genome shotgun (WGS) entry which is preliminary data.</text>
</comment>
<evidence type="ECO:0000313" key="2">
    <source>
        <dbReference type="Proteomes" id="UP001186944"/>
    </source>
</evidence>
<evidence type="ECO:0000313" key="1">
    <source>
        <dbReference type="EMBL" id="KAK3090723.1"/>
    </source>
</evidence>
<protein>
    <submittedName>
        <fullName evidence="1">Uncharacterized protein</fullName>
    </submittedName>
</protein>
<name>A0AA88XS52_PINIB</name>
<reference evidence="1" key="1">
    <citation type="submission" date="2019-08" db="EMBL/GenBank/DDBJ databases">
        <title>The improved chromosome-level genome for the pearl oyster Pinctada fucata martensii using PacBio sequencing and Hi-C.</title>
        <authorList>
            <person name="Zheng Z."/>
        </authorList>
    </citation>
    <scope>NUCLEOTIDE SEQUENCE</scope>
    <source>
        <strain evidence="1">ZZ-2019</strain>
        <tissue evidence="1">Adductor muscle</tissue>
    </source>
</reference>
<accession>A0AA88XS52</accession>
<dbReference type="PANTHER" id="PTHR21521:SF0">
    <property type="entry name" value="AMUN, ISOFORM A"/>
    <property type="match status" value="1"/>
</dbReference>
<keyword evidence="2" id="KW-1185">Reference proteome</keyword>
<gene>
    <name evidence="1" type="ORF">FSP39_014102</name>
</gene>
<dbReference type="AlphaFoldDB" id="A0AA88XS52"/>
<sequence length="166" mass="18523">MKWKLSRGKFRPRLQQLVESNSEEEVESASKKAFKKLPNLKSAISELTVLKAVGPATASAVLAAGSPKHAAFMADESMLALPGLQPLQYTLNFYMSYMEQVKAITKRLQSGNYDIFTHSTSVCTILMRSRPSQKGYSQVTMTFLHTQHLYVLHGAGQGHYKKVTVR</sequence>
<dbReference type="Proteomes" id="UP001186944">
    <property type="component" value="Unassembled WGS sequence"/>
</dbReference>
<dbReference type="PANTHER" id="PTHR21521">
    <property type="entry name" value="AMUN, ISOFORM A"/>
    <property type="match status" value="1"/>
</dbReference>
<proteinExistence type="predicted"/>
<dbReference type="EMBL" id="VSWD01000010">
    <property type="protein sequence ID" value="KAK3090723.1"/>
    <property type="molecule type" value="Genomic_DNA"/>
</dbReference>
<organism evidence="1 2">
    <name type="scientific">Pinctada imbricata</name>
    <name type="common">Atlantic pearl-oyster</name>
    <name type="synonym">Pinctada martensii</name>
    <dbReference type="NCBI Taxonomy" id="66713"/>
    <lineage>
        <taxon>Eukaryota</taxon>
        <taxon>Metazoa</taxon>
        <taxon>Spiralia</taxon>
        <taxon>Lophotrochozoa</taxon>
        <taxon>Mollusca</taxon>
        <taxon>Bivalvia</taxon>
        <taxon>Autobranchia</taxon>
        <taxon>Pteriomorphia</taxon>
        <taxon>Pterioida</taxon>
        <taxon>Pterioidea</taxon>
        <taxon>Pteriidae</taxon>
        <taxon>Pinctada</taxon>
    </lineage>
</organism>